<dbReference type="HOGENOM" id="CLU_2723538_0_0_1"/>
<feature type="region of interest" description="Disordered" evidence="1">
    <location>
        <begin position="42"/>
        <end position="65"/>
    </location>
</feature>
<evidence type="ECO:0000313" key="3">
    <source>
        <dbReference type="Proteomes" id="UP000022910"/>
    </source>
</evidence>
<keyword evidence="3" id="KW-1185">Reference proteome</keyword>
<dbReference type="Proteomes" id="UP000022910">
    <property type="component" value="Unassembled WGS sequence"/>
</dbReference>
<name>A0A015JYH7_RHIIW</name>
<evidence type="ECO:0000256" key="1">
    <source>
        <dbReference type="SAM" id="MobiDB-lite"/>
    </source>
</evidence>
<protein>
    <submittedName>
        <fullName evidence="2">Uncharacterized protein</fullName>
    </submittedName>
</protein>
<evidence type="ECO:0000313" key="2">
    <source>
        <dbReference type="EMBL" id="EXX52171.1"/>
    </source>
</evidence>
<dbReference type="EMBL" id="JEMT01029380">
    <property type="protein sequence ID" value="EXX52171.1"/>
    <property type="molecule type" value="Genomic_DNA"/>
</dbReference>
<gene>
    <name evidence="2" type="ORF">RirG_255340</name>
</gene>
<comment type="caution">
    <text evidence="2">The sequence shown here is derived from an EMBL/GenBank/DDBJ whole genome shotgun (WGS) entry which is preliminary data.</text>
</comment>
<sequence length="65" mass="7885">MEYRDVDILSADFIRLFQEYKNESDKEIKKILDEYLRKFDIEEENEDSDNSEKIGEILSPEEHEI</sequence>
<dbReference type="AlphaFoldDB" id="A0A015JYH7"/>
<reference evidence="2 3" key="1">
    <citation type="submission" date="2014-02" db="EMBL/GenBank/DDBJ databases">
        <title>Single nucleus genome sequencing reveals high similarity among nuclei of an endomycorrhizal fungus.</title>
        <authorList>
            <person name="Lin K."/>
            <person name="Geurts R."/>
            <person name="Zhang Z."/>
            <person name="Limpens E."/>
            <person name="Saunders D.G."/>
            <person name="Mu D."/>
            <person name="Pang E."/>
            <person name="Cao H."/>
            <person name="Cha H."/>
            <person name="Lin T."/>
            <person name="Zhou Q."/>
            <person name="Shang Y."/>
            <person name="Li Y."/>
            <person name="Ivanov S."/>
            <person name="Sharma T."/>
            <person name="Velzen R.V."/>
            <person name="Ruijter N.D."/>
            <person name="Aanen D.K."/>
            <person name="Win J."/>
            <person name="Kamoun S."/>
            <person name="Bisseling T."/>
            <person name="Huang S."/>
        </authorList>
    </citation>
    <scope>NUCLEOTIDE SEQUENCE [LARGE SCALE GENOMIC DNA]</scope>
    <source>
        <strain evidence="3">DAOM197198w</strain>
    </source>
</reference>
<organism evidence="2 3">
    <name type="scientific">Rhizophagus irregularis (strain DAOM 197198w)</name>
    <name type="common">Glomus intraradices</name>
    <dbReference type="NCBI Taxonomy" id="1432141"/>
    <lineage>
        <taxon>Eukaryota</taxon>
        <taxon>Fungi</taxon>
        <taxon>Fungi incertae sedis</taxon>
        <taxon>Mucoromycota</taxon>
        <taxon>Glomeromycotina</taxon>
        <taxon>Glomeromycetes</taxon>
        <taxon>Glomerales</taxon>
        <taxon>Glomeraceae</taxon>
        <taxon>Rhizophagus</taxon>
    </lineage>
</organism>
<accession>A0A015JYH7</accession>
<feature type="compositionally biased region" description="Basic and acidic residues" evidence="1">
    <location>
        <begin position="50"/>
        <end position="65"/>
    </location>
</feature>
<proteinExistence type="predicted"/>